<dbReference type="FunFam" id="1.10.1520.10:FF:000004">
    <property type="entry name" value="Endoribonuclease dicer-like 1"/>
    <property type="match status" value="1"/>
</dbReference>
<keyword evidence="7" id="KW-0460">Magnesium</keyword>
<dbReference type="PANTHER" id="PTHR14950">
    <property type="entry name" value="DICER-RELATED"/>
    <property type="match status" value="1"/>
</dbReference>
<dbReference type="SMART" id="SM00358">
    <property type="entry name" value="DSRM"/>
    <property type="match status" value="2"/>
</dbReference>
<dbReference type="InterPro" id="IPR036389">
    <property type="entry name" value="RNase_III_sf"/>
</dbReference>
<evidence type="ECO:0000256" key="3">
    <source>
        <dbReference type="ARBA" id="ARBA00022722"/>
    </source>
</evidence>
<dbReference type="Pfam" id="PF00035">
    <property type="entry name" value="dsrm"/>
    <property type="match status" value="2"/>
</dbReference>
<dbReference type="GO" id="GO:0004525">
    <property type="term" value="F:ribonuclease III activity"/>
    <property type="evidence" value="ECO:0007669"/>
    <property type="project" value="InterPro"/>
</dbReference>
<reference evidence="12" key="2">
    <citation type="submission" date="2023-05" db="EMBL/GenBank/DDBJ databases">
        <authorList>
            <person name="Schelkunov M.I."/>
        </authorList>
    </citation>
    <scope>NUCLEOTIDE SEQUENCE</scope>
    <source>
        <strain evidence="12">Hsosn_3</strain>
        <tissue evidence="12">Leaf</tissue>
    </source>
</reference>
<dbReference type="Gene3D" id="1.10.1520.10">
    <property type="entry name" value="Ribonuclease III domain"/>
    <property type="match status" value="1"/>
</dbReference>
<evidence type="ECO:0000256" key="5">
    <source>
        <dbReference type="ARBA" id="ARBA00022759"/>
    </source>
</evidence>
<feature type="domain" description="DRBM" evidence="10">
    <location>
        <begin position="189"/>
        <end position="252"/>
    </location>
</feature>
<evidence type="ECO:0000256" key="6">
    <source>
        <dbReference type="ARBA" id="ARBA00022801"/>
    </source>
</evidence>
<dbReference type="SUPFAM" id="SSF69065">
    <property type="entry name" value="RNase III domain-like"/>
    <property type="match status" value="1"/>
</dbReference>
<organism evidence="12 13">
    <name type="scientific">Heracleum sosnowskyi</name>
    <dbReference type="NCBI Taxonomy" id="360622"/>
    <lineage>
        <taxon>Eukaryota</taxon>
        <taxon>Viridiplantae</taxon>
        <taxon>Streptophyta</taxon>
        <taxon>Embryophyta</taxon>
        <taxon>Tracheophyta</taxon>
        <taxon>Spermatophyta</taxon>
        <taxon>Magnoliopsida</taxon>
        <taxon>eudicotyledons</taxon>
        <taxon>Gunneridae</taxon>
        <taxon>Pentapetalae</taxon>
        <taxon>asterids</taxon>
        <taxon>campanulids</taxon>
        <taxon>Apiales</taxon>
        <taxon>Apiaceae</taxon>
        <taxon>Apioideae</taxon>
        <taxon>apioid superclade</taxon>
        <taxon>Tordylieae</taxon>
        <taxon>Tordyliinae</taxon>
        <taxon>Heracleum</taxon>
    </lineage>
</organism>
<dbReference type="Gene3D" id="3.30.160.20">
    <property type="match status" value="2"/>
</dbReference>
<evidence type="ECO:0000256" key="4">
    <source>
        <dbReference type="ARBA" id="ARBA00022723"/>
    </source>
</evidence>
<keyword evidence="3" id="KW-0540">Nuclease</keyword>
<evidence type="ECO:0000256" key="9">
    <source>
        <dbReference type="PROSITE-ProRule" id="PRU00266"/>
    </source>
</evidence>
<reference evidence="12" key="1">
    <citation type="submission" date="2023-02" db="EMBL/GenBank/DDBJ databases">
        <title>Genome of toxic invasive species Heracleum sosnowskyi carries increased number of genes despite the absence of recent whole-genome duplications.</title>
        <authorList>
            <person name="Schelkunov M."/>
            <person name="Shtratnikova V."/>
            <person name="Makarenko M."/>
            <person name="Klepikova A."/>
            <person name="Omelchenko D."/>
            <person name="Novikova G."/>
            <person name="Obukhova E."/>
            <person name="Bogdanov V."/>
            <person name="Penin A."/>
            <person name="Logacheva M."/>
        </authorList>
    </citation>
    <scope>NUCLEOTIDE SEQUENCE</scope>
    <source>
        <strain evidence="12">Hsosn_3</strain>
        <tissue evidence="12">Leaf</tissue>
    </source>
</reference>
<dbReference type="GO" id="GO:0005634">
    <property type="term" value="C:nucleus"/>
    <property type="evidence" value="ECO:0007669"/>
    <property type="project" value="TreeGrafter"/>
</dbReference>
<evidence type="ECO:0000259" key="11">
    <source>
        <dbReference type="PROSITE" id="PS50142"/>
    </source>
</evidence>
<evidence type="ECO:0000256" key="2">
    <source>
        <dbReference type="ARBA" id="ARBA00001946"/>
    </source>
</evidence>
<dbReference type="Pfam" id="PF00636">
    <property type="entry name" value="Ribonuclease_3"/>
    <property type="match status" value="1"/>
</dbReference>
<gene>
    <name evidence="12" type="ORF">POM88_000131</name>
</gene>
<comment type="cofactor">
    <cofactor evidence="2">
        <name>Mg(2+)</name>
        <dbReference type="ChEBI" id="CHEBI:18420"/>
    </cofactor>
</comment>
<dbReference type="CDD" id="cd00593">
    <property type="entry name" value="RIBOc"/>
    <property type="match status" value="1"/>
</dbReference>
<name>A0AAD8JDB7_9APIA</name>
<keyword evidence="13" id="KW-1185">Reference proteome</keyword>
<evidence type="ECO:0000313" key="12">
    <source>
        <dbReference type="EMBL" id="KAK1400526.1"/>
    </source>
</evidence>
<dbReference type="GO" id="GO:0003723">
    <property type="term" value="F:RNA binding"/>
    <property type="evidence" value="ECO:0007669"/>
    <property type="project" value="UniProtKB-UniRule"/>
</dbReference>
<keyword evidence="6" id="KW-0378">Hydrolase</keyword>
<protein>
    <submittedName>
        <fullName evidence="12">Ribonuclease 3-like protein 2</fullName>
    </submittedName>
</protein>
<dbReference type="EMBL" id="JAUIZM010000001">
    <property type="protein sequence ID" value="KAK1400526.1"/>
    <property type="molecule type" value="Genomic_DNA"/>
</dbReference>
<dbReference type="SUPFAM" id="SSF54768">
    <property type="entry name" value="dsRNA-binding domain-like"/>
    <property type="match status" value="2"/>
</dbReference>
<keyword evidence="4" id="KW-0479">Metal-binding</keyword>
<sequence length="348" mass="39658">MFENQDKDCMDIDDGVKAVEEMLDYKFTDKKLLEKALTHPSYTNSALQSYERLEFVGDAVLGSMIASYVYLTYPDHEPGHLSLITSANVSTENLARVAVRNGLFKYLRHRAVPSMVDKVKEFLEAVNEEDHTVLHGGVMRAPKVLADIVESVVAAVFVDLQFDLKATWTVVTRLFQPLVSLQMLEQQPQPITMLFELCQKNGQQVEFKQWREDDKNFSSVYVDSKFIVSESSDSKENAKLHAAMAALKKLEHQTGKIDVYSSWFENGEIVTPKRKLNEICLKKKWSKPTYRIEKEAGPDHAKIYVSSVSLKIGNDIFCKEGEQKFRLKDAEGCAAQAMLLDLRHKNYF</sequence>
<dbReference type="InterPro" id="IPR014720">
    <property type="entry name" value="dsRBD_dom"/>
</dbReference>
<dbReference type="InterPro" id="IPR000999">
    <property type="entry name" value="RNase_III_dom"/>
</dbReference>
<comment type="caution">
    <text evidence="12">The sequence shown here is derived from an EMBL/GenBank/DDBJ whole genome shotgun (WGS) entry which is preliminary data.</text>
</comment>
<evidence type="ECO:0000313" key="13">
    <source>
        <dbReference type="Proteomes" id="UP001237642"/>
    </source>
</evidence>
<keyword evidence="5" id="KW-0255">Endonuclease</keyword>
<dbReference type="GO" id="GO:0005737">
    <property type="term" value="C:cytoplasm"/>
    <property type="evidence" value="ECO:0007669"/>
    <property type="project" value="TreeGrafter"/>
</dbReference>
<dbReference type="Proteomes" id="UP001237642">
    <property type="component" value="Unassembled WGS sequence"/>
</dbReference>
<evidence type="ECO:0000256" key="8">
    <source>
        <dbReference type="ARBA" id="ARBA00022884"/>
    </source>
</evidence>
<keyword evidence="8 9" id="KW-0694">RNA-binding</keyword>
<accession>A0AAD8JDB7</accession>
<evidence type="ECO:0000256" key="7">
    <source>
        <dbReference type="ARBA" id="ARBA00022842"/>
    </source>
</evidence>
<feature type="domain" description="DRBM" evidence="10">
    <location>
        <begin position="271"/>
        <end position="344"/>
    </location>
</feature>
<comment type="cofactor">
    <cofactor evidence="1">
        <name>Mn(2+)</name>
        <dbReference type="ChEBI" id="CHEBI:29035"/>
    </cofactor>
</comment>
<dbReference type="PROSITE" id="PS00517">
    <property type="entry name" value="RNASE_3_1"/>
    <property type="match status" value="1"/>
</dbReference>
<dbReference type="AlphaFoldDB" id="A0AAD8JDB7"/>
<dbReference type="PANTHER" id="PTHR14950:SF49">
    <property type="entry name" value="RIBONUCLEASE 3-LIKE PROTEIN 2-RELATED"/>
    <property type="match status" value="1"/>
</dbReference>
<evidence type="ECO:0000256" key="1">
    <source>
        <dbReference type="ARBA" id="ARBA00001936"/>
    </source>
</evidence>
<dbReference type="PROSITE" id="PS50142">
    <property type="entry name" value="RNASE_3_2"/>
    <property type="match status" value="1"/>
</dbReference>
<dbReference type="GO" id="GO:0046872">
    <property type="term" value="F:metal ion binding"/>
    <property type="evidence" value="ECO:0007669"/>
    <property type="project" value="UniProtKB-KW"/>
</dbReference>
<dbReference type="SMART" id="SM00535">
    <property type="entry name" value="RIBOc"/>
    <property type="match status" value="1"/>
</dbReference>
<feature type="domain" description="RNase III" evidence="11">
    <location>
        <begin position="16"/>
        <end position="161"/>
    </location>
</feature>
<dbReference type="PROSITE" id="PS50137">
    <property type="entry name" value="DS_RBD"/>
    <property type="match status" value="2"/>
</dbReference>
<dbReference type="GO" id="GO:0030422">
    <property type="term" value="P:siRNA processing"/>
    <property type="evidence" value="ECO:0007669"/>
    <property type="project" value="TreeGrafter"/>
</dbReference>
<evidence type="ECO:0000259" key="10">
    <source>
        <dbReference type="PROSITE" id="PS50137"/>
    </source>
</evidence>
<proteinExistence type="predicted"/>